<evidence type="ECO:0000313" key="2">
    <source>
        <dbReference type="EMBL" id="TGO87723.1"/>
    </source>
</evidence>
<dbReference type="PANTHER" id="PTHR35910:SF1">
    <property type="entry name" value="2EXR DOMAIN-CONTAINING PROTEIN"/>
    <property type="match status" value="1"/>
</dbReference>
<comment type="caution">
    <text evidence="2">The sequence shown here is derived from an EMBL/GenBank/DDBJ whole genome shotgun (WGS) entry which is preliminary data.</text>
</comment>
<accession>A0A4Z1KNQ3</accession>
<feature type="domain" description="2EXR" evidence="1">
    <location>
        <begin position="24"/>
        <end position="130"/>
    </location>
</feature>
<evidence type="ECO:0000259" key="1">
    <source>
        <dbReference type="Pfam" id="PF20150"/>
    </source>
</evidence>
<dbReference type="AlphaFoldDB" id="A0A4Z1KNQ3"/>
<organism evidence="2 3">
    <name type="scientific">Botrytis porri</name>
    <dbReference type="NCBI Taxonomy" id="87229"/>
    <lineage>
        <taxon>Eukaryota</taxon>
        <taxon>Fungi</taxon>
        <taxon>Dikarya</taxon>
        <taxon>Ascomycota</taxon>
        <taxon>Pezizomycotina</taxon>
        <taxon>Leotiomycetes</taxon>
        <taxon>Helotiales</taxon>
        <taxon>Sclerotiniaceae</taxon>
        <taxon>Botrytis</taxon>
    </lineage>
</organism>
<gene>
    <name evidence="2" type="ORF">BPOR_0208g00110</name>
</gene>
<sequence length="217" mass="24313">MCFSRLLRMTLASAPIVPDRNATFHPFPWLPLEIRRMNWRAALSGPRNVTLKRFCLKDPEYPVILPNPGNYRISFGSHAGAITGFTPVNSNPAIFYTCIESLKVASETYTLTFGSLEVSPRTWFNYDMDSVHLDVPFLNTTCTLYESHAISRIISSPNFLLSLAGVDGREDVEEVVPVAPDADGIYGPLFYLTINGMGTSSEFELIEYLQSHLLQIK</sequence>
<evidence type="ECO:0000313" key="3">
    <source>
        <dbReference type="Proteomes" id="UP000297280"/>
    </source>
</evidence>
<dbReference type="InterPro" id="IPR045518">
    <property type="entry name" value="2EXR"/>
</dbReference>
<proteinExistence type="predicted"/>
<name>A0A4Z1KNQ3_9HELO</name>
<keyword evidence="3" id="KW-1185">Reference proteome</keyword>
<reference evidence="2 3" key="1">
    <citation type="submission" date="2017-12" db="EMBL/GenBank/DDBJ databases">
        <title>Comparative genomics of Botrytis spp.</title>
        <authorList>
            <person name="Valero-Jimenez C.A."/>
            <person name="Tapia P."/>
            <person name="Veloso J."/>
            <person name="Silva-Moreno E."/>
            <person name="Staats M."/>
            <person name="Valdes J.H."/>
            <person name="Van Kan J.A.L."/>
        </authorList>
    </citation>
    <scope>NUCLEOTIDE SEQUENCE [LARGE SCALE GENOMIC DNA]</scope>
    <source>
        <strain evidence="2 3">MUCL3349</strain>
    </source>
</reference>
<dbReference type="Pfam" id="PF20150">
    <property type="entry name" value="2EXR"/>
    <property type="match status" value="1"/>
</dbReference>
<dbReference type="EMBL" id="PQXO01000208">
    <property type="protein sequence ID" value="TGO87723.1"/>
    <property type="molecule type" value="Genomic_DNA"/>
</dbReference>
<dbReference type="Proteomes" id="UP000297280">
    <property type="component" value="Unassembled WGS sequence"/>
</dbReference>
<dbReference type="PANTHER" id="PTHR35910">
    <property type="entry name" value="2EXR DOMAIN-CONTAINING PROTEIN"/>
    <property type="match status" value="1"/>
</dbReference>
<protein>
    <recommendedName>
        <fullName evidence="1">2EXR domain-containing protein</fullName>
    </recommendedName>
</protein>